<organism evidence="2 3">
    <name type="scientific">Ravibacter arvi</name>
    <dbReference type="NCBI Taxonomy" id="2051041"/>
    <lineage>
        <taxon>Bacteria</taxon>
        <taxon>Pseudomonadati</taxon>
        <taxon>Bacteroidota</taxon>
        <taxon>Cytophagia</taxon>
        <taxon>Cytophagales</taxon>
        <taxon>Spirosomataceae</taxon>
        <taxon>Ravibacter</taxon>
    </lineage>
</organism>
<dbReference type="Pfam" id="PF20498">
    <property type="entry name" value="DUF6728"/>
    <property type="match status" value="1"/>
</dbReference>
<gene>
    <name evidence="2" type="ORF">GCM10023091_06810</name>
</gene>
<accession>A0ABP8LPH3</accession>
<keyword evidence="1" id="KW-0812">Transmembrane</keyword>
<dbReference type="EMBL" id="BAABEY010000005">
    <property type="protein sequence ID" value="GAA4433371.1"/>
    <property type="molecule type" value="Genomic_DNA"/>
</dbReference>
<feature type="transmembrane region" description="Helical" evidence="1">
    <location>
        <begin position="39"/>
        <end position="61"/>
    </location>
</feature>
<comment type="caution">
    <text evidence="2">The sequence shown here is derived from an EMBL/GenBank/DDBJ whole genome shotgun (WGS) entry which is preliminary data.</text>
</comment>
<protein>
    <recommendedName>
        <fullName evidence="4">DUF2970 domain-containing protein</fullName>
    </recommendedName>
</protein>
<name>A0ABP8LPH3_9BACT</name>
<evidence type="ECO:0008006" key="4">
    <source>
        <dbReference type="Google" id="ProtNLM"/>
    </source>
</evidence>
<proteinExistence type="predicted"/>
<dbReference type="InterPro" id="IPR046615">
    <property type="entry name" value="DUF6728"/>
</dbReference>
<keyword evidence="1" id="KW-0472">Membrane</keyword>
<sequence>MSNMKRYFELGEAFRYFGRVFRKNDGTHPDSFNLRTMHWINRISIVMFLICLIVMIVRALMR</sequence>
<evidence type="ECO:0000313" key="2">
    <source>
        <dbReference type="EMBL" id="GAA4433371.1"/>
    </source>
</evidence>
<keyword evidence="1" id="KW-1133">Transmembrane helix</keyword>
<reference evidence="3" key="1">
    <citation type="journal article" date="2019" name="Int. J. Syst. Evol. Microbiol.">
        <title>The Global Catalogue of Microorganisms (GCM) 10K type strain sequencing project: providing services to taxonomists for standard genome sequencing and annotation.</title>
        <authorList>
            <consortium name="The Broad Institute Genomics Platform"/>
            <consortium name="The Broad Institute Genome Sequencing Center for Infectious Disease"/>
            <person name="Wu L."/>
            <person name="Ma J."/>
        </authorList>
    </citation>
    <scope>NUCLEOTIDE SEQUENCE [LARGE SCALE GENOMIC DNA]</scope>
    <source>
        <strain evidence="3">JCM 31920</strain>
    </source>
</reference>
<dbReference type="Proteomes" id="UP001501508">
    <property type="component" value="Unassembled WGS sequence"/>
</dbReference>
<keyword evidence="3" id="KW-1185">Reference proteome</keyword>
<evidence type="ECO:0000313" key="3">
    <source>
        <dbReference type="Proteomes" id="UP001501508"/>
    </source>
</evidence>
<evidence type="ECO:0000256" key="1">
    <source>
        <dbReference type="SAM" id="Phobius"/>
    </source>
</evidence>